<dbReference type="OrthoDB" id="851428at2759"/>
<proteinExistence type="predicted"/>
<dbReference type="InterPro" id="IPR021109">
    <property type="entry name" value="Peptidase_aspartic_dom_sf"/>
</dbReference>
<feature type="compositionally biased region" description="Polar residues" evidence="1">
    <location>
        <begin position="18"/>
        <end position="31"/>
    </location>
</feature>
<comment type="caution">
    <text evidence="2">The sequence shown here is derived from an EMBL/GenBank/DDBJ whole genome shotgun (WGS) entry which is preliminary data.</text>
</comment>
<feature type="compositionally biased region" description="Polar residues" evidence="1">
    <location>
        <begin position="83"/>
        <end position="92"/>
    </location>
</feature>
<dbReference type="PANTHER" id="PTHR15503">
    <property type="entry name" value="LDOC1 RELATED"/>
    <property type="match status" value="1"/>
</dbReference>
<dbReference type="InterPro" id="IPR032567">
    <property type="entry name" value="RTL1-rel"/>
</dbReference>
<accession>A0A5B6W748</accession>
<dbReference type="PANTHER" id="PTHR15503:SF45">
    <property type="entry name" value="RNA-DIRECTED DNA POLYMERASE HOMOLOG"/>
    <property type="match status" value="1"/>
</dbReference>
<name>A0A5B6W748_9ROSI</name>
<reference evidence="3" key="1">
    <citation type="journal article" date="2019" name="Plant Biotechnol. J.">
        <title>Genome sequencing of the Australian wild diploid species Gossypium australe highlights disease resistance and delayed gland morphogenesis.</title>
        <authorList>
            <person name="Cai Y."/>
            <person name="Cai X."/>
            <person name="Wang Q."/>
            <person name="Wang P."/>
            <person name="Zhang Y."/>
            <person name="Cai C."/>
            <person name="Xu Y."/>
            <person name="Wang K."/>
            <person name="Zhou Z."/>
            <person name="Wang C."/>
            <person name="Geng S."/>
            <person name="Li B."/>
            <person name="Dong Q."/>
            <person name="Hou Y."/>
            <person name="Wang H."/>
            <person name="Ai P."/>
            <person name="Liu Z."/>
            <person name="Yi F."/>
            <person name="Sun M."/>
            <person name="An G."/>
            <person name="Cheng J."/>
            <person name="Zhang Y."/>
            <person name="Shi Q."/>
            <person name="Xie Y."/>
            <person name="Shi X."/>
            <person name="Chang Y."/>
            <person name="Huang F."/>
            <person name="Chen Y."/>
            <person name="Hong S."/>
            <person name="Mi L."/>
            <person name="Sun Q."/>
            <person name="Zhang L."/>
            <person name="Zhou B."/>
            <person name="Peng R."/>
            <person name="Zhang X."/>
            <person name="Liu F."/>
        </authorList>
    </citation>
    <scope>NUCLEOTIDE SEQUENCE [LARGE SCALE GENOMIC DNA]</scope>
    <source>
        <strain evidence="3">cv. PA1801</strain>
    </source>
</reference>
<feature type="region of interest" description="Disordered" evidence="1">
    <location>
        <begin position="16"/>
        <end position="38"/>
    </location>
</feature>
<evidence type="ECO:0000313" key="2">
    <source>
        <dbReference type="EMBL" id="KAA3477460.1"/>
    </source>
</evidence>
<dbReference type="CDD" id="cd00303">
    <property type="entry name" value="retropepsin_like"/>
    <property type="match status" value="1"/>
</dbReference>
<organism evidence="2 3">
    <name type="scientific">Gossypium australe</name>
    <dbReference type="NCBI Taxonomy" id="47621"/>
    <lineage>
        <taxon>Eukaryota</taxon>
        <taxon>Viridiplantae</taxon>
        <taxon>Streptophyta</taxon>
        <taxon>Embryophyta</taxon>
        <taxon>Tracheophyta</taxon>
        <taxon>Spermatophyta</taxon>
        <taxon>Magnoliopsida</taxon>
        <taxon>eudicotyledons</taxon>
        <taxon>Gunneridae</taxon>
        <taxon>Pentapetalae</taxon>
        <taxon>rosids</taxon>
        <taxon>malvids</taxon>
        <taxon>Malvales</taxon>
        <taxon>Malvaceae</taxon>
        <taxon>Malvoideae</taxon>
        <taxon>Gossypium</taxon>
    </lineage>
</organism>
<feature type="region of interest" description="Disordered" evidence="1">
    <location>
        <begin position="83"/>
        <end position="117"/>
    </location>
</feature>
<dbReference type="Gene3D" id="2.40.70.10">
    <property type="entry name" value="Acid Proteases"/>
    <property type="match status" value="1"/>
</dbReference>
<dbReference type="Proteomes" id="UP000325315">
    <property type="component" value="Unassembled WGS sequence"/>
</dbReference>
<keyword evidence="3" id="KW-1185">Reference proteome</keyword>
<dbReference type="AlphaFoldDB" id="A0A5B6W748"/>
<gene>
    <name evidence="2" type="ORF">EPI10_011345</name>
</gene>
<protein>
    <submittedName>
        <fullName evidence="2">Gag-Pol polyprotein</fullName>
    </submittedName>
</protein>
<sequence length="230" mass="25216">MIVLSHLLGILEKDRGSQHSNLRSPSPSVASAGTVGSPKPRCKHCNKFHFGECSMRSRAYFRCGSLDHYIKDCPERLEKDIVQTSKPSNPGSRGQPPCHPSNVSGSRGATRDSTTKSEARAPAIIYAIRACEDASAPDVITDTFSRLDTDIIALIDPGSTHSYICTNLVSVKNLPIESTEFVVKVSNALGQYVMVDKVFKNCPLMVRGYCFSNDLMLLPFDEFDVILAMD</sequence>
<evidence type="ECO:0000313" key="3">
    <source>
        <dbReference type="Proteomes" id="UP000325315"/>
    </source>
</evidence>
<dbReference type="Pfam" id="PF08284">
    <property type="entry name" value="RVP_2"/>
    <property type="match status" value="1"/>
</dbReference>
<evidence type="ECO:0000256" key="1">
    <source>
        <dbReference type="SAM" id="MobiDB-lite"/>
    </source>
</evidence>
<dbReference type="EMBL" id="SMMG02000004">
    <property type="protein sequence ID" value="KAA3477460.1"/>
    <property type="molecule type" value="Genomic_DNA"/>
</dbReference>